<proteinExistence type="predicted"/>
<evidence type="ECO:0000313" key="2">
    <source>
        <dbReference type="Proteomes" id="UP000321055"/>
    </source>
</evidence>
<organism evidence="1 2">
    <name type="scientific">Nitrosomonas oligotropha</name>
    <dbReference type="NCBI Taxonomy" id="42354"/>
    <lineage>
        <taxon>Bacteria</taxon>
        <taxon>Pseudomonadati</taxon>
        <taxon>Pseudomonadota</taxon>
        <taxon>Betaproteobacteria</taxon>
        <taxon>Nitrosomonadales</taxon>
        <taxon>Nitrosomonadaceae</taxon>
        <taxon>Nitrosomonas</taxon>
    </lineage>
</organism>
<sequence>MNDSFGFAVDLRMIDMGKLPTDNVLSASSDESMIDSSFKFRTVFGISIVDIDKVLILTDRIDKDQRITKIKNTTTALAIRHRSIGN</sequence>
<protein>
    <submittedName>
        <fullName evidence="1">Uncharacterized protein</fullName>
    </submittedName>
</protein>
<dbReference type="EMBL" id="SSFX01000003">
    <property type="protein sequence ID" value="TXI30925.1"/>
    <property type="molecule type" value="Genomic_DNA"/>
</dbReference>
<evidence type="ECO:0000313" key="1">
    <source>
        <dbReference type="EMBL" id="TXI30925.1"/>
    </source>
</evidence>
<name>A0A5C7W2I4_9PROT</name>
<gene>
    <name evidence="1" type="ORF">E6Q60_00225</name>
</gene>
<reference evidence="1 2" key="1">
    <citation type="submission" date="2018-09" db="EMBL/GenBank/DDBJ databases">
        <title>Metagenome Assembled Genomes from an Advanced Water Purification Facility.</title>
        <authorList>
            <person name="Stamps B.W."/>
            <person name="Spear J.R."/>
        </authorList>
    </citation>
    <scope>NUCLEOTIDE SEQUENCE [LARGE SCALE GENOMIC DNA]</scope>
    <source>
        <strain evidence="1">Bin_54_1</strain>
    </source>
</reference>
<dbReference type="AlphaFoldDB" id="A0A5C7W2I4"/>
<accession>A0A5C7W2I4</accession>
<dbReference type="Proteomes" id="UP000321055">
    <property type="component" value="Unassembled WGS sequence"/>
</dbReference>
<comment type="caution">
    <text evidence="1">The sequence shown here is derived from an EMBL/GenBank/DDBJ whole genome shotgun (WGS) entry which is preliminary data.</text>
</comment>